<dbReference type="EMBL" id="JALLPB020000296">
    <property type="protein sequence ID" value="KAL3810853.1"/>
    <property type="molecule type" value="Genomic_DNA"/>
</dbReference>
<evidence type="ECO:0000256" key="2">
    <source>
        <dbReference type="SAM" id="MobiDB-lite"/>
    </source>
</evidence>
<feature type="region of interest" description="Disordered" evidence="2">
    <location>
        <begin position="120"/>
        <end position="140"/>
    </location>
</feature>
<comment type="caution">
    <text evidence="4">The sequence shown here is derived from an EMBL/GenBank/DDBJ whole genome shotgun (WGS) entry which is preliminary data.</text>
</comment>
<evidence type="ECO:0000313" key="5">
    <source>
        <dbReference type="Proteomes" id="UP001530377"/>
    </source>
</evidence>
<dbReference type="Pfam" id="PF00125">
    <property type="entry name" value="Histone"/>
    <property type="match status" value="1"/>
</dbReference>
<feature type="compositionally biased region" description="Basic residues" evidence="2">
    <location>
        <begin position="23"/>
        <end position="32"/>
    </location>
</feature>
<accession>A0ABD3RDF5</accession>
<sequence>MPFQTKKMPPAKKAVEAKVATKDKKKRKKSKSPRINFSTYIYRVLKETHPTIGITRRSMGIMNDFCIDMMEKLASEAKQDLLLSGKAQKTLREWHFNTATKLILPGELKKHGVGEGTKAVRNYESNKTKAAAPVKRSSPK</sequence>
<dbReference type="AlphaFoldDB" id="A0ABD3RDF5"/>
<dbReference type="SMART" id="SM00427">
    <property type="entry name" value="H2B"/>
    <property type="match status" value="1"/>
</dbReference>
<dbReference type="InterPro" id="IPR009072">
    <property type="entry name" value="Histone-fold"/>
</dbReference>
<evidence type="ECO:0000256" key="1">
    <source>
        <dbReference type="ARBA" id="ARBA00006846"/>
    </source>
</evidence>
<dbReference type="GO" id="GO:0005634">
    <property type="term" value="C:nucleus"/>
    <property type="evidence" value="ECO:0007669"/>
    <property type="project" value="UniProtKB-ARBA"/>
</dbReference>
<comment type="similarity">
    <text evidence="1">Belongs to the histone H2B family.</text>
</comment>
<reference evidence="4 5" key="1">
    <citation type="submission" date="2024-10" db="EMBL/GenBank/DDBJ databases">
        <title>Updated reference genomes for cyclostephanoid diatoms.</title>
        <authorList>
            <person name="Roberts W.R."/>
            <person name="Alverson A.J."/>
        </authorList>
    </citation>
    <scope>NUCLEOTIDE SEQUENCE [LARGE SCALE GENOMIC DNA]</scope>
    <source>
        <strain evidence="4 5">AJA228-03</strain>
    </source>
</reference>
<dbReference type="PANTHER" id="PTHR23428">
    <property type="entry name" value="HISTONE H2B"/>
    <property type="match status" value="1"/>
</dbReference>
<keyword evidence="5" id="KW-1185">Reference proteome</keyword>
<dbReference type="InterPro" id="IPR007125">
    <property type="entry name" value="H2A/H2B/H3"/>
</dbReference>
<dbReference type="Gene3D" id="1.10.20.10">
    <property type="entry name" value="Histone, subunit A"/>
    <property type="match status" value="1"/>
</dbReference>
<feature type="domain" description="Core Histone H2A/H2B/H3" evidence="3">
    <location>
        <begin position="21"/>
        <end position="100"/>
    </location>
</feature>
<dbReference type="CDD" id="cd22910">
    <property type="entry name" value="HFD_H2B"/>
    <property type="match status" value="1"/>
</dbReference>
<organism evidence="4 5">
    <name type="scientific">Cyclostephanos tholiformis</name>
    <dbReference type="NCBI Taxonomy" id="382380"/>
    <lineage>
        <taxon>Eukaryota</taxon>
        <taxon>Sar</taxon>
        <taxon>Stramenopiles</taxon>
        <taxon>Ochrophyta</taxon>
        <taxon>Bacillariophyta</taxon>
        <taxon>Coscinodiscophyceae</taxon>
        <taxon>Thalassiosirophycidae</taxon>
        <taxon>Stephanodiscales</taxon>
        <taxon>Stephanodiscaceae</taxon>
        <taxon>Cyclostephanos</taxon>
    </lineage>
</organism>
<proteinExistence type="inferred from homology"/>
<name>A0ABD3RDF5_9STRA</name>
<feature type="region of interest" description="Disordered" evidence="2">
    <location>
        <begin position="1"/>
        <end position="34"/>
    </location>
</feature>
<dbReference type="InterPro" id="IPR000558">
    <property type="entry name" value="Histone_H2B"/>
</dbReference>
<dbReference type="PRINTS" id="PR00621">
    <property type="entry name" value="HISTONEH2B"/>
</dbReference>
<dbReference type="FunFam" id="1.10.20.10:FF:000043">
    <property type="entry name" value="Histone H2B"/>
    <property type="match status" value="1"/>
</dbReference>
<feature type="compositionally biased region" description="Low complexity" evidence="2">
    <location>
        <begin position="1"/>
        <end position="12"/>
    </location>
</feature>
<evidence type="ECO:0000259" key="3">
    <source>
        <dbReference type="Pfam" id="PF00125"/>
    </source>
</evidence>
<dbReference type="SUPFAM" id="SSF47113">
    <property type="entry name" value="Histone-fold"/>
    <property type="match status" value="1"/>
</dbReference>
<evidence type="ECO:0000313" key="4">
    <source>
        <dbReference type="EMBL" id="KAL3810853.1"/>
    </source>
</evidence>
<protein>
    <recommendedName>
        <fullName evidence="3">Core Histone H2A/H2B/H3 domain-containing protein</fullName>
    </recommendedName>
</protein>
<feature type="compositionally biased region" description="Basic and acidic residues" evidence="2">
    <location>
        <begin position="13"/>
        <end position="22"/>
    </location>
</feature>
<dbReference type="Proteomes" id="UP001530377">
    <property type="component" value="Unassembled WGS sequence"/>
</dbReference>
<gene>
    <name evidence="4" type="ORF">ACHAXA_005853</name>
</gene>